<feature type="compositionally biased region" description="Basic and acidic residues" evidence="1">
    <location>
        <begin position="207"/>
        <end position="221"/>
    </location>
</feature>
<comment type="caution">
    <text evidence="3">The sequence shown here is derived from an EMBL/GenBank/DDBJ whole genome shotgun (WGS) entry which is preliminary data.</text>
</comment>
<gene>
    <name evidence="3" type="ORF">H9661_12065</name>
</gene>
<evidence type="ECO:0000313" key="4">
    <source>
        <dbReference type="Proteomes" id="UP000627781"/>
    </source>
</evidence>
<dbReference type="InterPro" id="IPR026834">
    <property type="entry name" value="LHH"/>
</dbReference>
<feature type="region of interest" description="Disordered" evidence="1">
    <location>
        <begin position="136"/>
        <end position="221"/>
    </location>
</feature>
<evidence type="ECO:0000259" key="2">
    <source>
        <dbReference type="Pfam" id="PF14411"/>
    </source>
</evidence>
<accession>A0ABR8PVB0</accession>
<proteinExistence type="predicted"/>
<feature type="domain" description="LHH" evidence="2">
    <location>
        <begin position="144"/>
        <end position="212"/>
    </location>
</feature>
<protein>
    <recommendedName>
        <fullName evidence="2">LHH domain-containing protein</fullName>
    </recommendedName>
</protein>
<feature type="compositionally biased region" description="Basic and acidic residues" evidence="1">
    <location>
        <begin position="136"/>
        <end position="200"/>
    </location>
</feature>
<organism evidence="3 4">
    <name type="scientific">Clostridium cibarium</name>
    <dbReference type="NCBI Taxonomy" id="2762247"/>
    <lineage>
        <taxon>Bacteria</taxon>
        <taxon>Bacillati</taxon>
        <taxon>Bacillota</taxon>
        <taxon>Clostridia</taxon>
        <taxon>Eubacteriales</taxon>
        <taxon>Clostridiaceae</taxon>
        <taxon>Clostridium</taxon>
    </lineage>
</organism>
<dbReference type="RefSeq" id="WP_191769028.1">
    <property type="nucleotide sequence ID" value="NZ_JACSRA010000019.1"/>
</dbReference>
<evidence type="ECO:0000256" key="1">
    <source>
        <dbReference type="SAM" id="MobiDB-lite"/>
    </source>
</evidence>
<dbReference type="EMBL" id="JACSRA010000019">
    <property type="protein sequence ID" value="MBD7912094.1"/>
    <property type="molecule type" value="Genomic_DNA"/>
</dbReference>
<dbReference type="Proteomes" id="UP000627781">
    <property type="component" value="Unassembled WGS sequence"/>
</dbReference>
<name>A0ABR8PVB0_9CLOT</name>
<reference evidence="3 4" key="1">
    <citation type="submission" date="2020-08" db="EMBL/GenBank/DDBJ databases">
        <title>A Genomic Blueprint of the Chicken Gut Microbiome.</title>
        <authorList>
            <person name="Gilroy R."/>
            <person name="Ravi A."/>
            <person name="Getino M."/>
            <person name="Pursley I."/>
            <person name="Horton D.L."/>
            <person name="Alikhan N.-F."/>
            <person name="Baker D."/>
            <person name="Gharbi K."/>
            <person name="Hall N."/>
            <person name="Watson M."/>
            <person name="Adriaenssens E.M."/>
            <person name="Foster-Nyarko E."/>
            <person name="Jarju S."/>
            <person name="Secka A."/>
            <person name="Antonio M."/>
            <person name="Oren A."/>
            <person name="Chaudhuri R."/>
            <person name="La Ragione R.M."/>
            <person name="Hildebrand F."/>
            <person name="Pallen M.J."/>
        </authorList>
    </citation>
    <scope>NUCLEOTIDE SEQUENCE [LARGE SCALE GENOMIC DNA]</scope>
    <source>
        <strain evidence="3 4">Sa3CVN1</strain>
    </source>
</reference>
<evidence type="ECO:0000313" key="3">
    <source>
        <dbReference type="EMBL" id="MBD7912094.1"/>
    </source>
</evidence>
<keyword evidence="4" id="KW-1185">Reference proteome</keyword>
<sequence length="221" mass="25197">MQTKTINVNILNFDIAGSAPTHIDIVPTESELGDNITTVPISPPKTMDDYTEILYPNSSSEDSDIITGVPDNPQDILDGLEVLLIPPKSPIPNGIIDDDFYGGRDLVPLIMMTSGWAVEASDNPIINNIRNRVPNEEVTSPKRRENAPISNKDGRPIEIHHSEQNPKGPFDEMHPSDHRYGENYQKNHPDYNEPSKIDRKQFRKDKRQYWENEWDNGRWNK</sequence>
<dbReference type="Pfam" id="PF14411">
    <property type="entry name" value="LHH"/>
    <property type="match status" value="1"/>
</dbReference>